<feature type="region of interest" description="Disordered" evidence="1">
    <location>
        <begin position="486"/>
        <end position="507"/>
    </location>
</feature>
<protein>
    <recommendedName>
        <fullName evidence="2">YoaR-like putative peptidoglycan binding domain-containing protein</fullName>
    </recommendedName>
</protein>
<dbReference type="EMBL" id="PYHR01000002">
    <property type="protein sequence ID" value="PWD52086.1"/>
    <property type="molecule type" value="Genomic_DNA"/>
</dbReference>
<feature type="compositionally biased region" description="Pro residues" evidence="1">
    <location>
        <begin position="489"/>
        <end position="507"/>
    </location>
</feature>
<comment type="caution">
    <text evidence="3">The sequence shown here is derived from an EMBL/GenBank/DDBJ whole genome shotgun (WGS) entry which is preliminary data.</text>
</comment>
<dbReference type="Proteomes" id="UP000245166">
    <property type="component" value="Unassembled WGS sequence"/>
</dbReference>
<sequence>MGEVEASLDPATAGLTFDPEASVAAATGRTWSPGDLVTRFFGSLDVPAVTAVDSEALETSLAEAQSFVDVSPVDATIAFADGAAVVGDPVDGAALDVPAAVDVLTESWLSAQGPIELPVTVVTPTLDQAALDAAMTSIVDPLLSGPVTVTAGEQSAALEPATLTGMATVSGADGAFALQLDQDALAAAVTEALPEAGTAPVDASFTFVDGAPSIVPGENGTGIDPAQLLAVVTTAAQSPTERTAAVELVEAEPEFSTADAEALGIVEVISTFSTPMPNDPPRTENLRIAAAKVTGTLVKPGETFSLLETIGPLSLANGYNLSHGVADGVVVDVAAGGVSQMSTTMFNAGFEAGMEDVVHRAHSRWFDRYPAGREATVDDPSLDMQWRNNTPYGVLAQSWVADGRTHVQLWGTKHWDVSIESGGKYGFTSSRTIYNTRASCQPESGGREGFSIDVTRTVSLDGARNDEFSNTYTTTYVAWPRVVCGPDPSTLPPPAPAPEEPAPPAEG</sequence>
<organism evidence="3 4">
    <name type="scientific">Serinibacter arcticus</name>
    <dbReference type="NCBI Taxonomy" id="1655435"/>
    <lineage>
        <taxon>Bacteria</taxon>
        <taxon>Bacillati</taxon>
        <taxon>Actinomycetota</taxon>
        <taxon>Actinomycetes</taxon>
        <taxon>Micrococcales</taxon>
        <taxon>Beutenbergiaceae</taxon>
        <taxon>Serinibacter</taxon>
    </lineage>
</organism>
<dbReference type="InterPro" id="IPR022029">
    <property type="entry name" value="YoaR-like_PG-bd"/>
</dbReference>
<evidence type="ECO:0000259" key="2">
    <source>
        <dbReference type="Pfam" id="PF12229"/>
    </source>
</evidence>
<dbReference type="PANTHER" id="PTHR35788:SF1">
    <property type="entry name" value="EXPORTED PROTEIN"/>
    <property type="match status" value="1"/>
</dbReference>
<gene>
    <name evidence="3" type="ORF">C8046_16970</name>
</gene>
<evidence type="ECO:0000313" key="4">
    <source>
        <dbReference type="Proteomes" id="UP000245166"/>
    </source>
</evidence>
<dbReference type="Pfam" id="PF12229">
    <property type="entry name" value="PG_binding_4"/>
    <property type="match status" value="2"/>
</dbReference>
<accession>A0A2U1ZYM3</accession>
<dbReference type="InterPro" id="IPR052913">
    <property type="entry name" value="Glycopeptide_resist_protein"/>
</dbReference>
<dbReference type="AlphaFoldDB" id="A0A2U1ZYM3"/>
<feature type="domain" description="YoaR-like putative peptidoglycan binding" evidence="2">
    <location>
        <begin position="45"/>
        <end position="104"/>
    </location>
</feature>
<reference evidence="3 4" key="1">
    <citation type="submission" date="2018-03" db="EMBL/GenBank/DDBJ databases">
        <title>Genome assembly of novel Miniimonas species PCH200.</title>
        <authorList>
            <person name="Thakur V."/>
            <person name="Kumar V."/>
            <person name="Singh D."/>
        </authorList>
    </citation>
    <scope>NUCLEOTIDE SEQUENCE [LARGE SCALE GENOMIC DNA]</scope>
    <source>
        <strain evidence="3 4">PCH200</strain>
    </source>
</reference>
<dbReference type="InterPro" id="IPR007391">
    <property type="entry name" value="Vancomycin_resist_VanW"/>
</dbReference>
<proteinExistence type="predicted"/>
<feature type="domain" description="YoaR-like putative peptidoglycan binding" evidence="2">
    <location>
        <begin position="171"/>
        <end position="236"/>
    </location>
</feature>
<dbReference type="PANTHER" id="PTHR35788">
    <property type="entry name" value="EXPORTED PROTEIN-RELATED"/>
    <property type="match status" value="1"/>
</dbReference>
<keyword evidence="4" id="KW-1185">Reference proteome</keyword>
<evidence type="ECO:0000313" key="3">
    <source>
        <dbReference type="EMBL" id="PWD52086.1"/>
    </source>
</evidence>
<evidence type="ECO:0000256" key="1">
    <source>
        <dbReference type="SAM" id="MobiDB-lite"/>
    </source>
</evidence>
<dbReference type="Pfam" id="PF04294">
    <property type="entry name" value="VanW"/>
    <property type="match status" value="1"/>
</dbReference>
<name>A0A2U1ZYM3_9MICO</name>